<accession>A0A0V8JL70</accession>
<keyword evidence="1" id="KW-1133">Transmembrane helix</keyword>
<keyword evidence="1" id="KW-0812">Transmembrane</keyword>
<gene>
    <name evidence="2" type="ORF">AS180_13525</name>
</gene>
<organism evidence="2 3">
    <name type="scientific">Priestia veravalensis</name>
    <dbReference type="NCBI Taxonomy" id="1414648"/>
    <lineage>
        <taxon>Bacteria</taxon>
        <taxon>Bacillati</taxon>
        <taxon>Bacillota</taxon>
        <taxon>Bacilli</taxon>
        <taxon>Bacillales</taxon>
        <taxon>Bacillaceae</taxon>
        <taxon>Priestia</taxon>
    </lineage>
</organism>
<evidence type="ECO:0000313" key="3">
    <source>
        <dbReference type="Proteomes" id="UP000053681"/>
    </source>
</evidence>
<feature type="transmembrane region" description="Helical" evidence="1">
    <location>
        <begin position="6"/>
        <end position="25"/>
    </location>
</feature>
<evidence type="ECO:0000313" key="2">
    <source>
        <dbReference type="EMBL" id="KSU87408.1"/>
    </source>
</evidence>
<keyword evidence="1" id="KW-0472">Membrane</keyword>
<dbReference type="AlphaFoldDB" id="A0A0V8JL70"/>
<evidence type="ECO:0000256" key="1">
    <source>
        <dbReference type="SAM" id="Phobius"/>
    </source>
</evidence>
<protein>
    <submittedName>
        <fullName evidence="2">Uncharacterized protein</fullName>
    </submittedName>
</protein>
<proteinExistence type="predicted"/>
<dbReference type="EMBL" id="LNQP01000045">
    <property type="protein sequence ID" value="KSU87408.1"/>
    <property type="molecule type" value="Genomic_DNA"/>
</dbReference>
<name>A0A0V8JL70_9BACI</name>
<reference evidence="2 3" key="1">
    <citation type="submission" date="2015-11" db="EMBL/GenBank/DDBJ databases">
        <title>Bacillus caseinolyticus sp nov.</title>
        <authorList>
            <person name="Dastager S.G."/>
            <person name="Mawlankar R."/>
        </authorList>
    </citation>
    <scope>NUCLEOTIDE SEQUENCE [LARGE SCALE GENOMIC DNA]</scope>
    <source>
        <strain evidence="2 3">SGD-V-76</strain>
    </source>
</reference>
<sequence length="64" mass="7507">MNLWISIALYVSFIMSIFLISQAYFESLRLMNSEGKVKGIPFVFLSSLSLFFTLLTSYFYQLLY</sequence>
<keyword evidence="3" id="KW-1185">Reference proteome</keyword>
<feature type="transmembrane region" description="Helical" evidence="1">
    <location>
        <begin position="37"/>
        <end position="60"/>
    </location>
</feature>
<comment type="caution">
    <text evidence="2">The sequence shown here is derived from an EMBL/GenBank/DDBJ whole genome shotgun (WGS) entry which is preliminary data.</text>
</comment>
<dbReference type="Proteomes" id="UP000053681">
    <property type="component" value="Unassembled WGS sequence"/>
</dbReference>